<reference evidence="1 2" key="1">
    <citation type="submission" date="2020-07" db="EMBL/GenBank/DDBJ databases">
        <title>Fungal Genomes of the International Space Station.</title>
        <authorList>
            <person name="Seuylemezian A."/>
            <person name="Singh N.K."/>
            <person name="Wood J."/>
            <person name="Venkateswaran K."/>
        </authorList>
    </citation>
    <scope>NUCLEOTIDE SEQUENCE [LARGE SCALE GENOMIC DNA]</scope>
    <source>
        <strain evidence="1 2">PL-B2</strain>
    </source>
</reference>
<gene>
    <name evidence="1" type="ORF">H0185_13800</name>
</gene>
<accession>A0ABS7K6N9</accession>
<protein>
    <submittedName>
        <fullName evidence="1">Uncharacterized protein</fullName>
    </submittedName>
</protein>
<keyword evidence="2" id="KW-1185">Reference proteome</keyword>
<evidence type="ECO:0000313" key="1">
    <source>
        <dbReference type="EMBL" id="MBY0097874.1"/>
    </source>
</evidence>
<proteinExistence type="predicted"/>
<dbReference type="Proteomes" id="UP000769780">
    <property type="component" value="Unassembled WGS sequence"/>
</dbReference>
<organism evidence="1 2">
    <name type="scientific">Mesobacillus maritimus</name>
    <dbReference type="NCBI Taxonomy" id="1643336"/>
    <lineage>
        <taxon>Bacteria</taxon>
        <taxon>Bacillati</taxon>
        <taxon>Bacillota</taxon>
        <taxon>Bacilli</taxon>
        <taxon>Bacillales</taxon>
        <taxon>Bacillaceae</taxon>
        <taxon>Mesobacillus</taxon>
    </lineage>
</organism>
<dbReference type="EMBL" id="JACWFH010000016">
    <property type="protein sequence ID" value="MBY0097874.1"/>
    <property type="molecule type" value="Genomic_DNA"/>
</dbReference>
<name>A0ABS7K6N9_9BACI</name>
<evidence type="ECO:0000313" key="2">
    <source>
        <dbReference type="Proteomes" id="UP000769780"/>
    </source>
</evidence>
<sequence>MVKNTEKKLIDFMNHNQFELQSYLTYIIKNQTQTETNERGAILPTG</sequence>
<dbReference type="RefSeq" id="WP_221874097.1">
    <property type="nucleotide sequence ID" value="NZ_JACWFH010000016.1"/>
</dbReference>
<comment type="caution">
    <text evidence="1">The sequence shown here is derived from an EMBL/GenBank/DDBJ whole genome shotgun (WGS) entry which is preliminary data.</text>
</comment>